<evidence type="ECO:0000256" key="15">
    <source>
        <dbReference type="RuleBase" id="RU362015"/>
    </source>
</evidence>
<evidence type="ECO:0000313" key="18">
    <source>
        <dbReference type="EMBL" id="BCR86019.1"/>
    </source>
</evidence>
<dbReference type="AlphaFoldDB" id="A0A7R7VLC7"/>
<evidence type="ECO:0000256" key="7">
    <source>
        <dbReference type="ARBA" id="ARBA00022525"/>
    </source>
</evidence>
<evidence type="ECO:0000256" key="10">
    <source>
        <dbReference type="ARBA" id="ARBA00022801"/>
    </source>
</evidence>
<evidence type="ECO:0000256" key="6">
    <source>
        <dbReference type="ARBA" id="ARBA00012590"/>
    </source>
</evidence>
<reference evidence="18" key="2">
    <citation type="submission" date="2021-02" db="EMBL/GenBank/DDBJ databases">
        <title>Aspergillus chevalieri M1 genome sequence.</title>
        <authorList>
            <person name="Kadooka C."/>
            <person name="Mori K."/>
            <person name="Futagami T."/>
        </authorList>
    </citation>
    <scope>NUCLEOTIDE SEQUENCE</scope>
    <source>
        <strain evidence="18">M1</strain>
    </source>
</reference>
<evidence type="ECO:0000256" key="1">
    <source>
        <dbReference type="ARBA" id="ARBA00000681"/>
    </source>
</evidence>
<feature type="active site" description="Proton donor" evidence="14">
    <location>
        <position position="216"/>
    </location>
</feature>
<dbReference type="Proteomes" id="UP000637239">
    <property type="component" value="Chromosome 3"/>
</dbReference>
<keyword evidence="13 14" id="KW-0624">Polysaccharide degradation</keyword>
<comment type="function">
    <text evidence="2">Endo-1,4-beta-xylanase involved in the hydrolysis of xylan, a major structural heterogeneous polysaccharide found in plant biomass representing the second most abundant polysaccharide in the biosphere, after cellulose.</text>
</comment>
<evidence type="ECO:0000256" key="3">
    <source>
        <dbReference type="ARBA" id="ARBA00004613"/>
    </source>
</evidence>
<keyword evidence="19" id="KW-1185">Reference proteome</keyword>
<comment type="pathway">
    <text evidence="4 14 15">Glycan degradation; xylan degradation.</text>
</comment>
<name>A0A7R7VLC7_ASPCH</name>
<dbReference type="PRINTS" id="PR00911">
    <property type="entry name" value="GLHYDRLASE11"/>
</dbReference>
<accession>A0A7R7VLC7</accession>
<comment type="catalytic activity">
    <reaction evidence="1 14 15">
        <text>Endohydrolysis of (1-&gt;4)-beta-D-xylosidic linkages in xylans.</text>
        <dbReference type="EC" id="3.2.1.8"/>
    </reaction>
</comment>
<evidence type="ECO:0000259" key="17">
    <source>
        <dbReference type="PROSITE" id="PS51761"/>
    </source>
</evidence>
<dbReference type="Pfam" id="PF00457">
    <property type="entry name" value="Glyco_hydro_11"/>
    <property type="match status" value="1"/>
</dbReference>
<dbReference type="PANTHER" id="PTHR46828">
    <property type="entry name" value="ENDO-1,4-BETA-XYLANASE A-RELATED"/>
    <property type="match status" value="1"/>
</dbReference>
<dbReference type="PROSITE" id="PS00777">
    <property type="entry name" value="GH11_2"/>
    <property type="match status" value="1"/>
</dbReference>
<dbReference type="InterPro" id="IPR018208">
    <property type="entry name" value="GH11_AS_1"/>
</dbReference>
<dbReference type="InterPro" id="IPR033119">
    <property type="entry name" value="GH11_AS_2"/>
</dbReference>
<dbReference type="PROSITE" id="PS51761">
    <property type="entry name" value="GH11_3"/>
    <property type="match status" value="1"/>
</dbReference>
<keyword evidence="10 14" id="KW-0378">Hydrolase</keyword>
<dbReference type="Gene3D" id="2.60.120.180">
    <property type="match status" value="1"/>
</dbReference>
<reference evidence="18" key="1">
    <citation type="submission" date="2021-01" db="EMBL/GenBank/DDBJ databases">
        <authorList>
            <consortium name="Aspergillus chevalieri M1 genome sequencing consortium"/>
            <person name="Kazuki M."/>
            <person name="Futagami T."/>
        </authorList>
    </citation>
    <scope>NUCLEOTIDE SEQUENCE</scope>
    <source>
        <strain evidence="18">M1</strain>
    </source>
</reference>
<evidence type="ECO:0000256" key="11">
    <source>
        <dbReference type="ARBA" id="ARBA00023277"/>
    </source>
</evidence>
<keyword evidence="7" id="KW-0964">Secreted</keyword>
<evidence type="ECO:0000256" key="5">
    <source>
        <dbReference type="ARBA" id="ARBA00007792"/>
    </source>
</evidence>
<comment type="subcellular location">
    <subcellularLocation>
        <location evidence="3">Secreted</location>
    </subcellularLocation>
</comment>
<dbReference type="InterPro" id="IPR013319">
    <property type="entry name" value="GH11/12"/>
</dbReference>
<keyword evidence="9 16" id="KW-0732">Signal</keyword>
<evidence type="ECO:0000256" key="13">
    <source>
        <dbReference type="ARBA" id="ARBA00023326"/>
    </source>
</evidence>
<dbReference type="GO" id="GO:0045493">
    <property type="term" value="P:xylan catabolic process"/>
    <property type="evidence" value="ECO:0007669"/>
    <property type="project" value="UniProtKB-UniRule"/>
</dbReference>
<evidence type="ECO:0000256" key="12">
    <source>
        <dbReference type="ARBA" id="ARBA00023295"/>
    </source>
</evidence>
<sequence>MTTLKANKMVAFSFLVFALSTISAFAAPGNNSALVQLAKRAITSSETGTNNGYYYSFWTDNGGDVSYNNGNGGQYSVEWKNCGNFVAGKGWNPSSARTVTYSGNFNPSGNGYLSLYGWTKNPLVEYYIVESYGDYDPSSGATQISSIESDGSTYKIYKTTRVNAPSIEGTSTFNQYWSVRENHRVGGSITVQNHFDAWAKAGLTLGTHDYMILATEGYQSSGSSSITVQ</sequence>
<dbReference type="GeneID" id="66980378"/>
<feature type="signal peptide" evidence="16">
    <location>
        <begin position="1"/>
        <end position="26"/>
    </location>
</feature>
<dbReference type="InterPro" id="IPR013320">
    <property type="entry name" value="ConA-like_dom_sf"/>
</dbReference>
<feature type="domain" description="GH11" evidence="17">
    <location>
        <begin position="41"/>
        <end position="229"/>
    </location>
</feature>
<dbReference type="InterPro" id="IPR001137">
    <property type="entry name" value="Glyco_hydro_11"/>
</dbReference>
<keyword evidence="12 14" id="KW-0326">Glycosidase</keyword>
<dbReference type="KEGG" id="ache:ACHE_30006S"/>
<dbReference type="InterPro" id="IPR033123">
    <property type="entry name" value="GH11_dom"/>
</dbReference>
<comment type="similarity">
    <text evidence="5 14 15">Belongs to the glycosyl hydrolase 11 (cellulase G) family.</text>
</comment>
<evidence type="ECO:0000256" key="9">
    <source>
        <dbReference type="ARBA" id="ARBA00022729"/>
    </source>
</evidence>
<feature type="active site" description="Nucleophile" evidence="14">
    <location>
        <position position="125"/>
    </location>
</feature>
<dbReference type="EMBL" id="AP024418">
    <property type="protein sequence ID" value="BCR86019.1"/>
    <property type="molecule type" value="Genomic_DNA"/>
</dbReference>
<dbReference type="SUPFAM" id="SSF49899">
    <property type="entry name" value="Concanavalin A-like lectins/glucanases"/>
    <property type="match status" value="1"/>
</dbReference>
<dbReference type="PROSITE" id="PS00776">
    <property type="entry name" value="GH11_1"/>
    <property type="match status" value="1"/>
</dbReference>
<evidence type="ECO:0000256" key="2">
    <source>
        <dbReference type="ARBA" id="ARBA00002059"/>
    </source>
</evidence>
<protein>
    <recommendedName>
        <fullName evidence="6 14">Endo-1,4-beta-xylanase</fullName>
        <ecNumber evidence="6 14">3.2.1.8</ecNumber>
    </recommendedName>
</protein>
<dbReference type="RefSeq" id="XP_043134541.1">
    <property type="nucleotide sequence ID" value="XM_043276576.1"/>
</dbReference>
<evidence type="ECO:0000256" key="16">
    <source>
        <dbReference type="SAM" id="SignalP"/>
    </source>
</evidence>
<feature type="chain" id="PRO_5030825001" description="Endo-1,4-beta-xylanase" evidence="16">
    <location>
        <begin position="27"/>
        <end position="229"/>
    </location>
</feature>
<dbReference type="FunFam" id="2.60.120.180:FF:000001">
    <property type="entry name" value="Endo-1,4-beta-xylanase"/>
    <property type="match status" value="1"/>
</dbReference>
<proteinExistence type="inferred from homology"/>
<evidence type="ECO:0000313" key="19">
    <source>
        <dbReference type="Proteomes" id="UP000637239"/>
    </source>
</evidence>
<dbReference type="GO" id="GO:0005576">
    <property type="term" value="C:extracellular region"/>
    <property type="evidence" value="ECO:0007669"/>
    <property type="project" value="UniProtKB-SubCell"/>
</dbReference>
<keyword evidence="8 14" id="KW-0858">Xylan degradation</keyword>
<dbReference type="PANTHER" id="PTHR46828:SF2">
    <property type="entry name" value="ENDO-1,4-BETA-XYLANASE A-RELATED"/>
    <property type="match status" value="1"/>
</dbReference>
<keyword evidence="11 14" id="KW-0119">Carbohydrate metabolism</keyword>
<evidence type="ECO:0000256" key="4">
    <source>
        <dbReference type="ARBA" id="ARBA00004851"/>
    </source>
</evidence>
<dbReference type="EC" id="3.2.1.8" evidence="6 14"/>
<gene>
    <name evidence="18" type="ORF">ACHE_30006S</name>
</gene>
<evidence type="ECO:0000256" key="8">
    <source>
        <dbReference type="ARBA" id="ARBA00022651"/>
    </source>
</evidence>
<organism evidence="18 19">
    <name type="scientific">Aspergillus chevalieri</name>
    <name type="common">Eurotium chevalieri</name>
    <dbReference type="NCBI Taxonomy" id="182096"/>
    <lineage>
        <taxon>Eukaryota</taxon>
        <taxon>Fungi</taxon>
        <taxon>Dikarya</taxon>
        <taxon>Ascomycota</taxon>
        <taxon>Pezizomycotina</taxon>
        <taxon>Eurotiomycetes</taxon>
        <taxon>Eurotiomycetidae</taxon>
        <taxon>Eurotiales</taxon>
        <taxon>Aspergillaceae</taxon>
        <taxon>Aspergillus</taxon>
        <taxon>Aspergillus subgen. Aspergillus</taxon>
    </lineage>
</organism>
<evidence type="ECO:0000256" key="14">
    <source>
        <dbReference type="PROSITE-ProRule" id="PRU01097"/>
    </source>
</evidence>
<dbReference type="GO" id="GO:0031176">
    <property type="term" value="F:endo-1,4-beta-xylanase activity"/>
    <property type="evidence" value="ECO:0007669"/>
    <property type="project" value="UniProtKB-UniRule"/>
</dbReference>
<dbReference type="UniPathway" id="UPA00114"/>